<dbReference type="AlphaFoldDB" id="A0A366KZ09"/>
<sequence length="62" mass="7355">MLRKTIIYAIVVAKSKLRLGRGSFFVRVRNIYQQLSTEMRYKLIVVIERQTFVQTFIFSVVV</sequence>
<proteinExistence type="predicted"/>
<comment type="caution">
    <text evidence="1">The sequence shown here is derived from an EMBL/GenBank/DDBJ whole genome shotgun (WGS) entry which is preliminary data.</text>
</comment>
<name>A0A366KZ09_9SPHI</name>
<gene>
    <name evidence="1" type="ORF">DRW42_11570</name>
</gene>
<evidence type="ECO:0000313" key="1">
    <source>
        <dbReference type="EMBL" id="RBQ06867.1"/>
    </source>
</evidence>
<evidence type="ECO:0000313" key="2">
    <source>
        <dbReference type="Proteomes" id="UP000252081"/>
    </source>
</evidence>
<reference evidence="1 2" key="1">
    <citation type="submission" date="2018-07" db="EMBL/GenBank/DDBJ databases">
        <title>A draft genome of a endophytic bacteria, a new species of Pedobacter.</title>
        <authorList>
            <person name="Zhang Z.D."/>
            <person name="Chen Z.J."/>
        </authorList>
    </citation>
    <scope>NUCLEOTIDE SEQUENCE [LARGE SCALE GENOMIC DNA]</scope>
    <source>
        <strain evidence="1 2">RS10</strain>
    </source>
</reference>
<dbReference type="Proteomes" id="UP000252081">
    <property type="component" value="Unassembled WGS sequence"/>
</dbReference>
<protein>
    <submittedName>
        <fullName evidence="1">Uncharacterized protein</fullName>
    </submittedName>
</protein>
<accession>A0A366KZ09</accession>
<keyword evidence="2" id="KW-1185">Reference proteome</keyword>
<organism evidence="1 2">
    <name type="scientific">Pedobacter miscanthi</name>
    <dbReference type="NCBI Taxonomy" id="2259170"/>
    <lineage>
        <taxon>Bacteria</taxon>
        <taxon>Pseudomonadati</taxon>
        <taxon>Bacteroidota</taxon>
        <taxon>Sphingobacteriia</taxon>
        <taxon>Sphingobacteriales</taxon>
        <taxon>Sphingobacteriaceae</taxon>
        <taxon>Pedobacter</taxon>
    </lineage>
</organism>
<dbReference type="EMBL" id="QNQU01000009">
    <property type="protein sequence ID" value="RBQ06867.1"/>
    <property type="molecule type" value="Genomic_DNA"/>
</dbReference>